<evidence type="ECO:0000313" key="3">
    <source>
        <dbReference type="WBParaSite" id="Pan_g13774.t1"/>
    </source>
</evidence>
<feature type="chain" id="PRO_5028901528" evidence="1">
    <location>
        <begin position="19"/>
        <end position="145"/>
    </location>
</feature>
<keyword evidence="2" id="KW-1185">Reference proteome</keyword>
<protein>
    <submittedName>
        <fullName evidence="3">AAI domain-containing protein</fullName>
    </submittedName>
</protein>
<evidence type="ECO:0000256" key="1">
    <source>
        <dbReference type="SAM" id="SignalP"/>
    </source>
</evidence>
<reference evidence="2" key="1">
    <citation type="journal article" date="2013" name="Genetics">
        <title>The draft genome and transcriptome of Panagrellus redivivus are shaped by the harsh demands of a free-living lifestyle.</title>
        <authorList>
            <person name="Srinivasan J."/>
            <person name="Dillman A.R."/>
            <person name="Macchietto M.G."/>
            <person name="Heikkinen L."/>
            <person name="Lakso M."/>
            <person name="Fracchia K.M."/>
            <person name="Antoshechkin I."/>
            <person name="Mortazavi A."/>
            <person name="Wong G."/>
            <person name="Sternberg P.W."/>
        </authorList>
    </citation>
    <scope>NUCLEOTIDE SEQUENCE [LARGE SCALE GENOMIC DNA]</scope>
    <source>
        <strain evidence="2">MT8872</strain>
    </source>
</reference>
<accession>A0A7E4UXG2</accession>
<reference evidence="3" key="2">
    <citation type="submission" date="2020-10" db="UniProtKB">
        <authorList>
            <consortium name="WormBaseParasite"/>
        </authorList>
    </citation>
    <scope>IDENTIFICATION</scope>
</reference>
<keyword evidence="1" id="KW-0732">Signal</keyword>
<organism evidence="2 3">
    <name type="scientific">Panagrellus redivivus</name>
    <name type="common">Microworm</name>
    <dbReference type="NCBI Taxonomy" id="6233"/>
    <lineage>
        <taxon>Eukaryota</taxon>
        <taxon>Metazoa</taxon>
        <taxon>Ecdysozoa</taxon>
        <taxon>Nematoda</taxon>
        <taxon>Chromadorea</taxon>
        <taxon>Rhabditida</taxon>
        <taxon>Tylenchina</taxon>
        <taxon>Panagrolaimomorpha</taxon>
        <taxon>Panagrolaimoidea</taxon>
        <taxon>Panagrolaimidae</taxon>
        <taxon>Panagrellus</taxon>
    </lineage>
</organism>
<dbReference type="Proteomes" id="UP000492821">
    <property type="component" value="Unassembled WGS sequence"/>
</dbReference>
<sequence length="145" mass="15626">MLRPALLVCLLFVCSIEAATYMSCKPYYLLPGSLLMQETKLNYCEADIPCACATGYINGTAFRATDCQTTLDTILTNYFDGQWDIKIDFPAVCKTSGCSNSSDLSISCSSGTTKCPSFDCSKGTSSATTAIISGFLLFLSYAMLQ</sequence>
<dbReference type="WBParaSite" id="Pan_g13774.t1">
    <property type="protein sequence ID" value="Pan_g13774.t1"/>
    <property type="gene ID" value="Pan_g13774"/>
</dbReference>
<feature type="signal peptide" evidence="1">
    <location>
        <begin position="1"/>
        <end position="18"/>
    </location>
</feature>
<dbReference type="AlphaFoldDB" id="A0A7E4UXG2"/>
<proteinExistence type="predicted"/>
<name>A0A7E4UXG2_PANRE</name>
<evidence type="ECO:0000313" key="2">
    <source>
        <dbReference type="Proteomes" id="UP000492821"/>
    </source>
</evidence>